<evidence type="ECO:0000256" key="1">
    <source>
        <dbReference type="SAM" id="Coils"/>
    </source>
</evidence>
<feature type="compositionally biased region" description="Polar residues" evidence="2">
    <location>
        <begin position="302"/>
        <end position="332"/>
    </location>
</feature>
<dbReference type="InterPro" id="IPR005546">
    <property type="entry name" value="Autotransporte_beta"/>
</dbReference>
<keyword evidence="4" id="KW-0614">Plasmid</keyword>
<keyword evidence="5" id="KW-1185">Reference proteome</keyword>
<dbReference type="SUPFAM" id="SSF103515">
    <property type="entry name" value="Autotransporter"/>
    <property type="match status" value="1"/>
</dbReference>
<reference evidence="4 5" key="1">
    <citation type="submission" date="2005-11" db="EMBL/GenBank/DDBJ databases">
        <title>The complete genome sequence of Lawsonia intracellularis: the causative agent of proliferative enteropathy.</title>
        <authorList>
            <person name="Kaur K."/>
            <person name="Zhang Q."/>
            <person name="Beckler D."/>
            <person name="Munir S."/>
            <person name="Li L."/>
            <person name="Kinsley K."/>
            <person name="Herron L."/>
            <person name="Peterson A."/>
            <person name="May B."/>
            <person name="Singh S."/>
            <person name="Gebhart C."/>
            <person name="Kapur V."/>
        </authorList>
    </citation>
    <scope>NUCLEOTIDE SEQUENCE [LARGE SCALE GENOMIC DNA]</scope>
    <source>
        <strain evidence="4 5">PHE/MN1-00</strain>
        <plasmid evidence="5">pLaw2</plasmid>
    </source>
</reference>
<feature type="coiled-coil region" evidence="1">
    <location>
        <begin position="210"/>
        <end position="237"/>
    </location>
</feature>
<evidence type="ECO:0000256" key="2">
    <source>
        <dbReference type="SAM" id="MobiDB-lite"/>
    </source>
</evidence>
<dbReference type="InterPro" id="IPR036709">
    <property type="entry name" value="Autotransporte_beta_dom_sf"/>
</dbReference>
<dbReference type="eggNOG" id="COG4625">
    <property type="taxonomic scope" value="Bacteria"/>
</dbReference>
<feature type="region of interest" description="Disordered" evidence="2">
    <location>
        <begin position="266"/>
        <end position="355"/>
    </location>
</feature>
<feature type="domain" description="Autotransporter" evidence="3">
    <location>
        <begin position="465"/>
        <end position="700"/>
    </location>
</feature>
<accession>Q1MNZ9</accession>
<dbReference type="AlphaFoldDB" id="Q1MNZ9"/>
<evidence type="ECO:0000313" key="5">
    <source>
        <dbReference type="Proteomes" id="UP000002430"/>
    </source>
</evidence>
<organism evidence="4 5">
    <name type="scientific">Lawsonia intracellularis (strain PHE/MN1-00)</name>
    <dbReference type="NCBI Taxonomy" id="363253"/>
    <lineage>
        <taxon>Bacteria</taxon>
        <taxon>Pseudomonadati</taxon>
        <taxon>Thermodesulfobacteriota</taxon>
        <taxon>Desulfovibrionia</taxon>
        <taxon>Desulfovibrionales</taxon>
        <taxon>Desulfovibrionaceae</taxon>
        <taxon>Lawsonia</taxon>
    </lineage>
</organism>
<protein>
    <submittedName>
        <fullName evidence="4">NA</fullName>
    </submittedName>
</protein>
<gene>
    <name evidence="4" type="ordered locus">LIB006</name>
</gene>
<name>Q1MNZ9_LAWIP</name>
<dbReference type="HOGENOM" id="CLU_382560_0_0_7"/>
<feature type="compositionally biased region" description="Low complexity" evidence="2">
    <location>
        <begin position="341"/>
        <end position="355"/>
    </location>
</feature>
<evidence type="ECO:0000313" key="4">
    <source>
        <dbReference type="EMBL" id="CAJ53905.1"/>
    </source>
</evidence>
<sequence>MIVNKLSIFIYNYTTKVRHYINCIYHTCVSYSQIFRSWLWYRRQLRIGLLFFLYLVSVYGLSFSKSPEENEEEAKGRQRVQAMELSFHNAAISQEVNETVSSMEAELEEESAYATELEILVDETVKTFFETTDIVTDDVVSVMLQGIDETASDLENSEVRARKNLEKLKQLTEHKKFLIGQNKLRLSNHCCRLQEVILENSDITHLEDAVKRNRQRLAHQEVMLKQLEEICSRTQEKQLFQEERNNSIMAEVASLEDLFYTQCSGEEDHDENTASTEGNYTQEGSFDDMPPLEGEEDEDITDQPQPLSLQENQGNQSSTIQEDQEGNSSQGGSVSGPHFMSSSGSNNSQGGASGGTSTLIPGYNVHSQMSSLQGLQCVLLSAVEQVAENLKVLILKAINVSKENKFNVASFNYRTSKKNTSSQKHFSANVPANKQGVDSRIVSSLDKFHVFAVMDSYLMNLESKVRSGQLGIITNIFSDLSIGLAYAHNNSSSKEHIGAMFGSVIGSAKAKMNTNALSAIFIWNTNKTGFSGCISSYYGWGQMKNARQYLHTEEIISSKGSPDIMLGGGLIQLGYNCFISKSVMITPYIEYLFITTGWKEYNEITGTLPSHISSTKEQLISKNIGIRSRINLMGNSQLQTWVTGAFGQRKLGTITAQPLKSTNSIYKAMVQKAKNKYVQGEGGLSYEIIVTNNCKIGLSGDVQFEKNRPLKNGNVRCFFHLTY</sequence>
<dbReference type="Gene3D" id="2.40.128.130">
    <property type="entry name" value="Autotransporter beta-domain"/>
    <property type="match status" value="1"/>
</dbReference>
<dbReference type="KEGG" id="lip:LIB006"/>
<dbReference type="RefSeq" id="WP_011527301.1">
    <property type="nucleotide sequence ID" value="NC_008013.1"/>
</dbReference>
<evidence type="ECO:0000259" key="3">
    <source>
        <dbReference type="Pfam" id="PF03797"/>
    </source>
</evidence>
<dbReference type="Proteomes" id="UP000002430">
    <property type="component" value="Plasmid 2"/>
</dbReference>
<dbReference type="Pfam" id="PF03797">
    <property type="entry name" value="Autotransporter"/>
    <property type="match status" value="1"/>
</dbReference>
<proteinExistence type="predicted"/>
<dbReference type="EMBL" id="AM180254">
    <property type="protein sequence ID" value="CAJ53905.1"/>
    <property type="molecule type" value="Genomic_DNA"/>
</dbReference>
<keyword evidence="1" id="KW-0175">Coiled coil</keyword>
<geneLocation type="plasmid" evidence="5">
    <name>pLaw2</name>
</geneLocation>
<feature type="compositionally biased region" description="Polar residues" evidence="2">
    <location>
        <begin position="273"/>
        <end position="284"/>
    </location>
</feature>